<dbReference type="RefSeq" id="WP_121926254.1">
    <property type="nucleotide sequence ID" value="NZ_CBCSGA010000013.1"/>
</dbReference>
<evidence type="ECO:0008006" key="3">
    <source>
        <dbReference type="Google" id="ProtNLM"/>
    </source>
</evidence>
<dbReference type="Proteomes" id="UP000280368">
    <property type="component" value="Unassembled WGS sequence"/>
</dbReference>
<dbReference type="InterPro" id="IPR021352">
    <property type="entry name" value="DUF2971"/>
</dbReference>
<reference evidence="1 2" key="1">
    <citation type="submission" date="2018-10" db="EMBL/GenBank/DDBJ databases">
        <title>Genomic Encyclopedia of Archaeal and Bacterial Type Strains, Phase II (KMG-II): from individual species to whole genera.</title>
        <authorList>
            <person name="Goeker M."/>
        </authorList>
    </citation>
    <scope>NUCLEOTIDE SEQUENCE [LARGE SCALE GENOMIC DNA]</scope>
    <source>
        <strain evidence="1 2">DSM 19727</strain>
    </source>
</reference>
<sequence length="357" mass="42609">MEKYDFNGFTYIKDYNISGFSIEHNKEKPENIFKFYSLNKFGVDALIKGYFYASHPIELNDSLDSSRFLMYTSKKLEFDFYERLIDDALTKDELVELYDKDINNENLCAWYITTHYDITTNLFGIISTTAKENNVLMWPHYTQELGFQIKFNTQKLENSIKSKLKAEEEYLGLYPINYCERLLPIDISPFDHMFVPLAYSTNVKLNKWSYEDEWRFLVGKQNMGVPYSKAGLNQNQDYFVNTENRYAFYNKELIEEITVAHNFFNARHFKIEWLDSKNIQVKPINEKSNWEYQSQIDFLNYVVEKLSDRFYHSGTKYEIDSDGETILVRTKEQMQIRKEVDGVFILSRTDNYKIFME</sequence>
<organism evidence="1 2">
    <name type="scientific">Flavobacterium weaverense</name>
    <dbReference type="NCBI Taxonomy" id="271156"/>
    <lineage>
        <taxon>Bacteria</taxon>
        <taxon>Pseudomonadati</taxon>
        <taxon>Bacteroidota</taxon>
        <taxon>Flavobacteriia</taxon>
        <taxon>Flavobacteriales</taxon>
        <taxon>Flavobacteriaceae</taxon>
        <taxon>Flavobacterium</taxon>
    </lineage>
</organism>
<keyword evidence="2" id="KW-1185">Reference proteome</keyword>
<dbReference type="OrthoDB" id="190848at2"/>
<evidence type="ECO:0000313" key="2">
    <source>
        <dbReference type="Proteomes" id="UP000280368"/>
    </source>
</evidence>
<gene>
    <name evidence="1" type="ORF">BC961_2680</name>
</gene>
<proteinExistence type="predicted"/>
<evidence type="ECO:0000313" key="1">
    <source>
        <dbReference type="EMBL" id="RMA73077.1"/>
    </source>
</evidence>
<name>A0A3L9ZLM4_9FLAO</name>
<accession>A0A3L9ZLM4</accession>
<dbReference type="AlphaFoldDB" id="A0A3L9ZLM4"/>
<protein>
    <recommendedName>
        <fullName evidence="3">DUF2971 family protein</fullName>
    </recommendedName>
</protein>
<comment type="caution">
    <text evidence="1">The sequence shown here is derived from an EMBL/GenBank/DDBJ whole genome shotgun (WGS) entry which is preliminary data.</text>
</comment>
<dbReference type="EMBL" id="REFH01000011">
    <property type="protein sequence ID" value="RMA73077.1"/>
    <property type="molecule type" value="Genomic_DNA"/>
</dbReference>
<dbReference type="Pfam" id="PF11185">
    <property type="entry name" value="DUF2971"/>
    <property type="match status" value="1"/>
</dbReference>